<evidence type="ECO:0000256" key="5">
    <source>
        <dbReference type="ARBA" id="ARBA00022617"/>
    </source>
</evidence>
<proteinExistence type="inferred from homology"/>
<evidence type="ECO:0000256" key="12">
    <source>
        <dbReference type="ARBA" id="ARBA00037975"/>
    </source>
</evidence>
<evidence type="ECO:0000256" key="7">
    <source>
        <dbReference type="ARBA" id="ARBA00022723"/>
    </source>
</evidence>
<dbReference type="GO" id="GO:0020037">
    <property type="term" value="F:heme binding"/>
    <property type="evidence" value="ECO:0007669"/>
    <property type="project" value="TreeGrafter"/>
</dbReference>
<gene>
    <name evidence="15" type="ORF">SAMN05216227_1008138</name>
</gene>
<sequence length="171" mass="18797">MSTTSASPANSWTKLNINLHWLVVALLVAQYVDGGWMIEFFDSGIENTVVPMTTVGLGYLHMALGLTVLAAVLLRLWDRYAHGRPEHAATDPNWATILAKVTHFGIYAVVISMPIAGLITWLTSNEWLGDMHAQASDLLLVLLALHVGGALVNHFHFKNNVLKRMMPGQGR</sequence>
<evidence type="ECO:0000256" key="6">
    <source>
        <dbReference type="ARBA" id="ARBA00022692"/>
    </source>
</evidence>
<dbReference type="InterPro" id="IPR011577">
    <property type="entry name" value="Cyt_b561_bac/Ni-Hgenase"/>
</dbReference>
<comment type="cofactor">
    <cofactor evidence="1">
        <name>heme b</name>
        <dbReference type="ChEBI" id="CHEBI:60344"/>
    </cofactor>
</comment>
<evidence type="ECO:0000256" key="3">
    <source>
        <dbReference type="ARBA" id="ARBA00022448"/>
    </source>
</evidence>
<feature type="transmembrane region" description="Helical" evidence="13">
    <location>
        <begin position="58"/>
        <end position="77"/>
    </location>
</feature>
<dbReference type="RefSeq" id="WP_074818484.1">
    <property type="nucleotide sequence ID" value="NZ_FOCO01000008.1"/>
</dbReference>
<feature type="transmembrane region" description="Helical" evidence="13">
    <location>
        <begin position="104"/>
        <end position="123"/>
    </location>
</feature>
<keyword evidence="8" id="KW-0249">Electron transport</keyword>
<keyword evidence="11 13" id="KW-0472">Membrane</keyword>
<keyword evidence="4" id="KW-1003">Cell membrane</keyword>
<dbReference type="Pfam" id="PF01292">
    <property type="entry name" value="Ni_hydr_CYTB"/>
    <property type="match status" value="1"/>
</dbReference>
<dbReference type="InterPro" id="IPR052168">
    <property type="entry name" value="Cytochrome_b561_oxidase"/>
</dbReference>
<dbReference type="STRING" id="1077947.SAMN05216227_1008138"/>
<dbReference type="PANTHER" id="PTHR30529:SF1">
    <property type="entry name" value="CYTOCHROME B561 HOMOLOG 2"/>
    <property type="match status" value="1"/>
</dbReference>
<dbReference type="InterPro" id="IPR016174">
    <property type="entry name" value="Di-haem_cyt_TM"/>
</dbReference>
<evidence type="ECO:0000256" key="13">
    <source>
        <dbReference type="SAM" id="Phobius"/>
    </source>
</evidence>
<evidence type="ECO:0000256" key="8">
    <source>
        <dbReference type="ARBA" id="ARBA00022982"/>
    </source>
</evidence>
<evidence type="ECO:0000256" key="4">
    <source>
        <dbReference type="ARBA" id="ARBA00022475"/>
    </source>
</evidence>
<keyword evidence="10" id="KW-0408">Iron</keyword>
<comment type="subcellular location">
    <subcellularLocation>
        <location evidence="2">Cell membrane</location>
        <topology evidence="2">Multi-pass membrane protein</topology>
    </subcellularLocation>
</comment>
<protein>
    <submittedName>
        <fullName evidence="15">Cytochrome b561</fullName>
    </submittedName>
</protein>
<dbReference type="PANTHER" id="PTHR30529">
    <property type="entry name" value="CYTOCHROME B561"/>
    <property type="match status" value="1"/>
</dbReference>
<dbReference type="SUPFAM" id="SSF81342">
    <property type="entry name" value="Transmembrane di-heme cytochromes"/>
    <property type="match status" value="1"/>
</dbReference>
<keyword evidence="16" id="KW-1185">Reference proteome</keyword>
<keyword evidence="3" id="KW-0813">Transport</keyword>
<dbReference type="Proteomes" id="UP000183002">
    <property type="component" value="Unassembled WGS sequence"/>
</dbReference>
<dbReference type="GO" id="GO:0022904">
    <property type="term" value="P:respiratory electron transport chain"/>
    <property type="evidence" value="ECO:0007669"/>
    <property type="project" value="InterPro"/>
</dbReference>
<reference evidence="15 16" key="1">
    <citation type="submission" date="2016-10" db="EMBL/GenBank/DDBJ databases">
        <authorList>
            <person name="de Groot N.N."/>
        </authorList>
    </citation>
    <scope>NUCLEOTIDE SEQUENCE [LARGE SCALE GENOMIC DNA]</scope>
    <source>
        <strain evidence="15 16">CGMCC 1.10836</strain>
    </source>
</reference>
<evidence type="ECO:0000256" key="2">
    <source>
        <dbReference type="ARBA" id="ARBA00004651"/>
    </source>
</evidence>
<comment type="similarity">
    <text evidence="12">Belongs to the cytochrome b561 family.</text>
</comment>
<dbReference type="GO" id="GO:0046872">
    <property type="term" value="F:metal ion binding"/>
    <property type="evidence" value="ECO:0007669"/>
    <property type="project" value="UniProtKB-KW"/>
</dbReference>
<keyword evidence="6 13" id="KW-0812">Transmembrane</keyword>
<organism evidence="15 16">
    <name type="scientific">Pseudorhodobacter antarcticus</name>
    <dbReference type="NCBI Taxonomy" id="1077947"/>
    <lineage>
        <taxon>Bacteria</taxon>
        <taxon>Pseudomonadati</taxon>
        <taxon>Pseudomonadota</taxon>
        <taxon>Alphaproteobacteria</taxon>
        <taxon>Rhodobacterales</taxon>
        <taxon>Paracoccaceae</taxon>
        <taxon>Pseudorhodobacter</taxon>
    </lineage>
</organism>
<evidence type="ECO:0000259" key="14">
    <source>
        <dbReference type="Pfam" id="PF01292"/>
    </source>
</evidence>
<accession>A0A1H8ECK9</accession>
<evidence type="ECO:0000313" key="16">
    <source>
        <dbReference type="Proteomes" id="UP000183002"/>
    </source>
</evidence>
<feature type="transmembrane region" description="Helical" evidence="13">
    <location>
        <begin position="21"/>
        <end position="38"/>
    </location>
</feature>
<evidence type="ECO:0000313" key="15">
    <source>
        <dbReference type="EMBL" id="SEN17203.1"/>
    </source>
</evidence>
<keyword evidence="9 13" id="KW-1133">Transmembrane helix</keyword>
<dbReference type="GO" id="GO:0005886">
    <property type="term" value="C:plasma membrane"/>
    <property type="evidence" value="ECO:0007669"/>
    <property type="project" value="UniProtKB-SubCell"/>
</dbReference>
<name>A0A1H8ECK9_9RHOB</name>
<evidence type="ECO:0000256" key="1">
    <source>
        <dbReference type="ARBA" id="ARBA00001970"/>
    </source>
</evidence>
<dbReference type="OrthoDB" id="8156287at2"/>
<dbReference type="AlphaFoldDB" id="A0A1H8ECK9"/>
<keyword evidence="5" id="KW-0349">Heme</keyword>
<feature type="transmembrane region" description="Helical" evidence="13">
    <location>
        <begin position="138"/>
        <end position="157"/>
    </location>
</feature>
<evidence type="ECO:0000256" key="9">
    <source>
        <dbReference type="ARBA" id="ARBA00022989"/>
    </source>
</evidence>
<keyword evidence="7" id="KW-0479">Metal-binding</keyword>
<dbReference type="GO" id="GO:0009055">
    <property type="term" value="F:electron transfer activity"/>
    <property type="evidence" value="ECO:0007669"/>
    <property type="project" value="InterPro"/>
</dbReference>
<dbReference type="EMBL" id="FOCO01000008">
    <property type="protein sequence ID" value="SEN17203.1"/>
    <property type="molecule type" value="Genomic_DNA"/>
</dbReference>
<feature type="domain" description="Cytochrome b561 bacterial/Ni-hydrogenase" evidence="14">
    <location>
        <begin position="12"/>
        <end position="168"/>
    </location>
</feature>
<evidence type="ECO:0000256" key="11">
    <source>
        <dbReference type="ARBA" id="ARBA00023136"/>
    </source>
</evidence>
<evidence type="ECO:0000256" key="10">
    <source>
        <dbReference type="ARBA" id="ARBA00023004"/>
    </source>
</evidence>